<reference evidence="3" key="2">
    <citation type="submission" date="2020-08" db="EMBL/GenBank/DDBJ databases">
        <authorList>
            <person name="Lai Q."/>
        </authorList>
    </citation>
    <scope>NUCLEOTIDE SEQUENCE</scope>
    <source>
        <strain evidence="3">S27-2</strain>
    </source>
</reference>
<dbReference type="InterPro" id="IPR014408">
    <property type="entry name" value="dGMP_Pdiesterase_EAL/HD-GYP"/>
</dbReference>
<dbReference type="Gene3D" id="1.10.3210.10">
    <property type="entry name" value="Hypothetical protein af1432"/>
    <property type="match status" value="1"/>
</dbReference>
<protein>
    <submittedName>
        <fullName evidence="3">HDOD domain-containing protein</fullName>
    </submittedName>
</protein>
<dbReference type="PROSITE" id="PS50883">
    <property type="entry name" value="EAL"/>
    <property type="match status" value="1"/>
</dbReference>
<feature type="domain" description="HDOD" evidence="2">
    <location>
        <begin position="200"/>
        <end position="387"/>
    </location>
</feature>
<dbReference type="SUPFAM" id="SSF109604">
    <property type="entry name" value="HD-domain/PDEase-like"/>
    <property type="match status" value="1"/>
</dbReference>
<reference evidence="3" key="1">
    <citation type="journal article" date="2018" name="Int. J. Syst. Evol. Microbiol.">
        <title>Neptunicella marina gen. nov., sp. nov., isolated from surface seawater.</title>
        <authorList>
            <person name="Liu X."/>
            <person name="Lai Q."/>
            <person name="Du Y."/>
            <person name="Zhang X."/>
            <person name="Liu Z."/>
            <person name="Sun F."/>
            <person name="Shao Z."/>
        </authorList>
    </citation>
    <scope>NUCLEOTIDE SEQUENCE</scope>
    <source>
        <strain evidence="3">S27-2</strain>
    </source>
</reference>
<dbReference type="InterPro" id="IPR013976">
    <property type="entry name" value="HDOD"/>
</dbReference>
<evidence type="ECO:0000313" key="4">
    <source>
        <dbReference type="Proteomes" id="UP000601768"/>
    </source>
</evidence>
<name>A0A8J6IWP2_9ALTE</name>
<evidence type="ECO:0000259" key="1">
    <source>
        <dbReference type="PROSITE" id="PS50883"/>
    </source>
</evidence>
<dbReference type="PANTHER" id="PTHR33525:SF4">
    <property type="entry name" value="CYCLIC DI-GMP PHOSPHODIESTERASE CDGJ"/>
    <property type="match status" value="1"/>
</dbReference>
<dbReference type="EMBL" id="JACNEP010000010">
    <property type="protein sequence ID" value="MBC3766738.1"/>
    <property type="molecule type" value="Genomic_DNA"/>
</dbReference>
<dbReference type="Pfam" id="PF08668">
    <property type="entry name" value="HDOD"/>
    <property type="match status" value="1"/>
</dbReference>
<dbReference type="PIRSF" id="PIRSF003180">
    <property type="entry name" value="DiGMPpdiest_YuxH"/>
    <property type="match status" value="1"/>
</dbReference>
<dbReference type="PROSITE" id="PS51833">
    <property type="entry name" value="HDOD"/>
    <property type="match status" value="1"/>
</dbReference>
<gene>
    <name evidence="3" type="ORF">H8B19_12685</name>
</gene>
<evidence type="ECO:0000259" key="2">
    <source>
        <dbReference type="PROSITE" id="PS51833"/>
    </source>
</evidence>
<dbReference type="InterPro" id="IPR035919">
    <property type="entry name" value="EAL_sf"/>
</dbReference>
<comment type="caution">
    <text evidence="3">The sequence shown here is derived from an EMBL/GenBank/DDBJ whole genome shotgun (WGS) entry which is preliminary data.</text>
</comment>
<keyword evidence="4" id="KW-1185">Reference proteome</keyword>
<proteinExistence type="predicted"/>
<organism evidence="3 4">
    <name type="scientific">Neptunicella marina</name>
    <dbReference type="NCBI Taxonomy" id="2125989"/>
    <lineage>
        <taxon>Bacteria</taxon>
        <taxon>Pseudomonadati</taxon>
        <taxon>Pseudomonadota</taxon>
        <taxon>Gammaproteobacteria</taxon>
        <taxon>Alteromonadales</taxon>
        <taxon>Alteromonadaceae</taxon>
        <taxon>Neptunicella</taxon>
    </lineage>
</organism>
<dbReference type="AlphaFoldDB" id="A0A8J6IWP2"/>
<dbReference type="Gene3D" id="3.20.20.450">
    <property type="entry name" value="EAL domain"/>
    <property type="match status" value="1"/>
</dbReference>
<evidence type="ECO:0000313" key="3">
    <source>
        <dbReference type="EMBL" id="MBC3766738.1"/>
    </source>
</evidence>
<dbReference type="InterPro" id="IPR001633">
    <property type="entry name" value="EAL_dom"/>
</dbReference>
<dbReference type="SUPFAM" id="SSF141868">
    <property type="entry name" value="EAL domain-like"/>
    <property type="match status" value="1"/>
</dbReference>
<dbReference type="PANTHER" id="PTHR33525">
    <property type="match status" value="1"/>
</dbReference>
<feature type="domain" description="EAL" evidence="1">
    <location>
        <begin position="1"/>
        <end position="206"/>
    </location>
</feature>
<dbReference type="Pfam" id="PF00563">
    <property type="entry name" value="EAL"/>
    <property type="match status" value="1"/>
</dbReference>
<dbReference type="SMART" id="SM00052">
    <property type="entry name" value="EAL"/>
    <property type="match status" value="1"/>
</dbReference>
<accession>A0A8J6IWP2</accession>
<sequence length="406" mass="46094">MSFFAARQPILDINKELFAYELLFRESLQNVFPAGINPEQATSRMIEGLQFNLGLDTLVQNKLAFINFTHESLINQYPQLLPNDQVVVEVLETVKPGKALLAAIKELKEKGYTIALDDYEHKPVWQHFYPYTDIIKIDWQATSSEQLKEILQAIKPCPWIKLLAEKIETHEEFNTAVDLGFAYFQGYFFSKPEVMQSHAINPGKLALANLTIELTNDEPDIESINKTIESDVNLSFKLLRYAQSPLFKRRADISTIKQALVVLGVQELRRFVSVLFAAQFSDEKPAELTNMSLVRACFCESLARLENQKQNESSAFLAGLLSLLDALLDADLTELLEKLPLSDEMKNTLLFHQGVMGLYLELLIALERANWSKVGTLEEKLGIDKNLAGKLYQEALIWAGERQEYG</sequence>
<dbReference type="InterPro" id="IPR052340">
    <property type="entry name" value="RNase_Y/CdgJ"/>
</dbReference>
<dbReference type="Proteomes" id="UP000601768">
    <property type="component" value="Unassembled WGS sequence"/>
</dbReference>
<dbReference type="RefSeq" id="WP_186507265.1">
    <property type="nucleotide sequence ID" value="NZ_JACNEP010000010.1"/>
</dbReference>